<evidence type="ECO:0000256" key="5">
    <source>
        <dbReference type="ARBA" id="ARBA00023136"/>
    </source>
</evidence>
<keyword evidence="5" id="KW-0472">Membrane</keyword>
<evidence type="ECO:0000313" key="8">
    <source>
        <dbReference type="Proteomes" id="UP000621455"/>
    </source>
</evidence>
<keyword evidence="3" id="KW-0812">Transmembrane</keyword>
<dbReference type="GO" id="GO:0016301">
    <property type="term" value="F:kinase activity"/>
    <property type="evidence" value="ECO:0007669"/>
    <property type="project" value="UniProtKB-KW"/>
</dbReference>
<reference evidence="7 8" key="1">
    <citation type="submission" date="2019-10" db="EMBL/GenBank/DDBJ databases">
        <title>Taxonomy of Antarctic Massilia spp.: description of Massilia rubra sp. nov., Massilia aquatica sp. nov., Massilia mucilaginosa sp. nov., Massilia frigida sp. nov. isolated from streams, lakes and regoliths.</title>
        <authorList>
            <person name="Holochova P."/>
            <person name="Sedlacek I."/>
            <person name="Kralova S."/>
            <person name="Maslanova I."/>
            <person name="Busse H.-J."/>
            <person name="Stankova E."/>
            <person name="Vrbovska V."/>
            <person name="Kovarovic V."/>
            <person name="Bartak M."/>
            <person name="Svec P."/>
            <person name="Pantucek R."/>
        </authorList>
    </citation>
    <scope>NUCLEOTIDE SEQUENCE [LARGE SCALE GENOMIC DNA]</scope>
    <source>
        <strain evidence="7 8">CCM 8695</strain>
    </source>
</reference>
<evidence type="ECO:0000256" key="2">
    <source>
        <dbReference type="ARBA" id="ARBA00022475"/>
    </source>
</evidence>
<sequence>MAAPAIADEFATRPEAEAMVKKTIAYMKANGKDKTYTEINRKDGPFTSRDLYMVAYGFDGVVLAHGANQKMLGKNLMELKDIDGKAFVRERVEMAKKNPSFWQEYKFTNPPSGKIEPKAMYCQPSDDVIVCGGVYLR</sequence>
<keyword evidence="2" id="KW-1003">Cell membrane</keyword>
<comment type="caution">
    <text evidence="7">The sequence shown here is derived from an EMBL/GenBank/DDBJ whole genome shotgun (WGS) entry which is preliminary data.</text>
</comment>
<evidence type="ECO:0000256" key="4">
    <source>
        <dbReference type="ARBA" id="ARBA00022989"/>
    </source>
</evidence>
<dbReference type="Proteomes" id="UP000621455">
    <property type="component" value="Unassembled WGS sequence"/>
</dbReference>
<dbReference type="Gene3D" id="3.30.450.20">
    <property type="entry name" value="PAS domain"/>
    <property type="match status" value="1"/>
</dbReference>
<evidence type="ECO:0000256" key="3">
    <source>
        <dbReference type="ARBA" id="ARBA00022692"/>
    </source>
</evidence>
<feature type="domain" description="Single Cache" evidence="6">
    <location>
        <begin position="15"/>
        <end position="89"/>
    </location>
</feature>
<dbReference type="InterPro" id="IPR033480">
    <property type="entry name" value="sCache_2"/>
</dbReference>
<evidence type="ECO:0000313" key="7">
    <source>
        <dbReference type="EMBL" id="NHZ79102.1"/>
    </source>
</evidence>
<comment type="subcellular location">
    <subcellularLocation>
        <location evidence="1">Cell membrane</location>
        <topology evidence="1">Multi-pass membrane protein</topology>
    </subcellularLocation>
</comment>
<keyword evidence="7" id="KW-0418">Kinase</keyword>
<dbReference type="Pfam" id="PF17200">
    <property type="entry name" value="sCache_2"/>
    <property type="match status" value="1"/>
</dbReference>
<protein>
    <submittedName>
        <fullName evidence="7">Histidine kinase</fullName>
    </submittedName>
</protein>
<keyword evidence="7" id="KW-0808">Transferase</keyword>
<dbReference type="SMART" id="SM01049">
    <property type="entry name" value="Cache_2"/>
    <property type="match status" value="1"/>
</dbReference>
<dbReference type="EMBL" id="WHJG01000005">
    <property type="protein sequence ID" value="NHZ79102.1"/>
    <property type="molecule type" value="Genomic_DNA"/>
</dbReference>
<keyword evidence="8" id="KW-1185">Reference proteome</keyword>
<evidence type="ECO:0000259" key="6">
    <source>
        <dbReference type="SMART" id="SM01049"/>
    </source>
</evidence>
<gene>
    <name evidence="7" type="ORF">F2P44_07400</name>
</gene>
<keyword evidence="4" id="KW-1133">Transmembrane helix</keyword>
<proteinExistence type="predicted"/>
<organism evidence="7 8">
    <name type="scientific">Massilia frigida</name>
    <dbReference type="NCBI Taxonomy" id="2609281"/>
    <lineage>
        <taxon>Bacteria</taxon>
        <taxon>Pseudomonadati</taxon>
        <taxon>Pseudomonadota</taxon>
        <taxon>Betaproteobacteria</taxon>
        <taxon>Burkholderiales</taxon>
        <taxon>Oxalobacteraceae</taxon>
        <taxon>Telluria group</taxon>
        <taxon>Massilia</taxon>
    </lineage>
</organism>
<name>A0ABX0N8Z9_9BURK</name>
<evidence type="ECO:0000256" key="1">
    <source>
        <dbReference type="ARBA" id="ARBA00004651"/>
    </source>
</evidence>
<accession>A0ABX0N8Z9</accession>